<dbReference type="AlphaFoldDB" id="A0A0A9EMW4"/>
<organism evidence="1">
    <name type="scientific">Arundo donax</name>
    <name type="common">Giant reed</name>
    <name type="synonym">Donax arundinaceus</name>
    <dbReference type="NCBI Taxonomy" id="35708"/>
    <lineage>
        <taxon>Eukaryota</taxon>
        <taxon>Viridiplantae</taxon>
        <taxon>Streptophyta</taxon>
        <taxon>Embryophyta</taxon>
        <taxon>Tracheophyta</taxon>
        <taxon>Spermatophyta</taxon>
        <taxon>Magnoliopsida</taxon>
        <taxon>Liliopsida</taxon>
        <taxon>Poales</taxon>
        <taxon>Poaceae</taxon>
        <taxon>PACMAD clade</taxon>
        <taxon>Arundinoideae</taxon>
        <taxon>Arundineae</taxon>
        <taxon>Arundo</taxon>
    </lineage>
</organism>
<reference evidence="1" key="1">
    <citation type="submission" date="2014-09" db="EMBL/GenBank/DDBJ databases">
        <authorList>
            <person name="Magalhaes I.L.F."/>
            <person name="Oliveira U."/>
            <person name="Santos F.R."/>
            <person name="Vidigal T.H.D.A."/>
            <person name="Brescovit A.D."/>
            <person name="Santos A.J."/>
        </authorList>
    </citation>
    <scope>NUCLEOTIDE SEQUENCE</scope>
    <source>
        <tissue evidence="1">Shoot tissue taken approximately 20 cm above the soil surface</tissue>
    </source>
</reference>
<accession>A0A0A9EMW4</accession>
<protein>
    <submittedName>
        <fullName evidence="1">Uncharacterized protein</fullName>
    </submittedName>
</protein>
<name>A0A0A9EMW4_ARUDO</name>
<sequence>MFELPLPFLLQCLANFLHIPSLLSVFFLMPPLLSSYPGKWMATCLGTTWGTLAARVS</sequence>
<dbReference type="EMBL" id="GBRH01198720">
    <property type="protein sequence ID" value="JAD99175.1"/>
    <property type="molecule type" value="Transcribed_RNA"/>
</dbReference>
<reference evidence="1" key="2">
    <citation type="journal article" date="2015" name="Data Brief">
        <title>Shoot transcriptome of the giant reed, Arundo donax.</title>
        <authorList>
            <person name="Barrero R.A."/>
            <person name="Guerrero F.D."/>
            <person name="Moolhuijzen P."/>
            <person name="Goolsby J.A."/>
            <person name="Tidwell J."/>
            <person name="Bellgard S.E."/>
            <person name="Bellgard M.I."/>
        </authorList>
    </citation>
    <scope>NUCLEOTIDE SEQUENCE</scope>
    <source>
        <tissue evidence="1">Shoot tissue taken approximately 20 cm above the soil surface</tissue>
    </source>
</reference>
<evidence type="ECO:0000313" key="1">
    <source>
        <dbReference type="EMBL" id="JAD99175.1"/>
    </source>
</evidence>
<proteinExistence type="predicted"/>